<dbReference type="GO" id="GO:0016491">
    <property type="term" value="F:oxidoreductase activity"/>
    <property type="evidence" value="ECO:0007669"/>
    <property type="project" value="InterPro"/>
</dbReference>
<dbReference type="CDD" id="cd02966">
    <property type="entry name" value="TlpA_like_family"/>
    <property type="match status" value="1"/>
</dbReference>
<dbReference type="Gene3D" id="3.40.30.10">
    <property type="entry name" value="Glutaredoxin"/>
    <property type="match status" value="1"/>
</dbReference>
<dbReference type="OrthoDB" id="1069091at2"/>
<dbReference type="SUPFAM" id="SSF52833">
    <property type="entry name" value="Thioredoxin-like"/>
    <property type="match status" value="1"/>
</dbReference>
<dbReference type="InterPro" id="IPR000866">
    <property type="entry name" value="AhpC/TSA"/>
</dbReference>
<dbReference type="Pfam" id="PF00578">
    <property type="entry name" value="AhpC-TSA"/>
    <property type="match status" value="1"/>
</dbReference>
<evidence type="ECO:0000313" key="4">
    <source>
        <dbReference type="Proteomes" id="UP000294752"/>
    </source>
</evidence>
<dbReference type="InterPro" id="IPR050553">
    <property type="entry name" value="Thioredoxin_ResA/DsbE_sf"/>
</dbReference>
<keyword evidence="1" id="KW-0676">Redox-active center</keyword>
<dbReference type="GO" id="GO:0016209">
    <property type="term" value="F:antioxidant activity"/>
    <property type="evidence" value="ECO:0007669"/>
    <property type="project" value="InterPro"/>
</dbReference>
<dbReference type="PROSITE" id="PS00194">
    <property type="entry name" value="THIOREDOXIN_1"/>
    <property type="match status" value="1"/>
</dbReference>
<keyword evidence="3" id="KW-0413">Isomerase</keyword>
<dbReference type="GO" id="GO:0016853">
    <property type="term" value="F:isomerase activity"/>
    <property type="evidence" value="ECO:0007669"/>
    <property type="project" value="UniProtKB-KW"/>
</dbReference>
<dbReference type="PANTHER" id="PTHR42852">
    <property type="entry name" value="THIOL:DISULFIDE INTERCHANGE PROTEIN DSBE"/>
    <property type="match status" value="1"/>
</dbReference>
<dbReference type="InterPro" id="IPR036249">
    <property type="entry name" value="Thioredoxin-like_sf"/>
</dbReference>
<dbReference type="InterPro" id="IPR013766">
    <property type="entry name" value="Thioredoxin_domain"/>
</dbReference>
<evidence type="ECO:0000259" key="2">
    <source>
        <dbReference type="PROSITE" id="PS51352"/>
    </source>
</evidence>
<dbReference type="InterPro" id="IPR017937">
    <property type="entry name" value="Thioredoxin_CS"/>
</dbReference>
<protein>
    <submittedName>
        <fullName evidence="3">Thiol-disulfide isomerase/thioredoxin</fullName>
    </submittedName>
</protein>
<evidence type="ECO:0000256" key="1">
    <source>
        <dbReference type="ARBA" id="ARBA00023284"/>
    </source>
</evidence>
<dbReference type="AlphaFoldDB" id="A0A4R7CUT0"/>
<gene>
    <name evidence="3" type="ORF">B0I21_10866</name>
</gene>
<accession>A0A4R7CUT0</accession>
<comment type="caution">
    <text evidence="3">The sequence shown here is derived from an EMBL/GenBank/DDBJ whole genome shotgun (WGS) entry which is preliminary data.</text>
</comment>
<evidence type="ECO:0000313" key="3">
    <source>
        <dbReference type="EMBL" id="TDS11009.1"/>
    </source>
</evidence>
<keyword evidence="4" id="KW-1185">Reference proteome</keyword>
<dbReference type="EMBL" id="SNZV01000008">
    <property type="protein sequence ID" value="TDS11009.1"/>
    <property type="molecule type" value="Genomic_DNA"/>
</dbReference>
<sequence>MPNHDSMKLLSSIVVAMVLFILPMHSNANPALANVCKVIGTVKDRPYSTNLILIRSGEDERFPIQSVEITNGSFSFEIETQDVEWYELVFSDEFENGISKPISFLAEPGVLLMELYPIHFHRKNKLAGTPFNEELDRYNHVVDEKFPFWKLEDSIRAAEILVDSLSKRSGADSAYNDRLSLNRRKYLDSLEQAYEEMYSGYLTYMYEDVQNRRDLIGLLELSNLFNLIDGGHRTPVNIKFSILKAIFGKQYLVLSNNYLYKNMETSLNASREIVKGERFIDFEAVDFAGEKHFLSQFMNGKITIVHFWGSWCLPCRKKGIELITLYNDFREKGLSVIGVARERSLKDAILAANSDGYPWSNLVELNDKHRIWRKYKMQNSGGDIFVFDEVGNIITYSVSVENLRDLLTTYLN</sequence>
<proteinExistence type="predicted"/>
<dbReference type="PANTHER" id="PTHR42852:SF13">
    <property type="entry name" value="PROTEIN DIPZ"/>
    <property type="match status" value="1"/>
</dbReference>
<organism evidence="3 4">
    <name type="scientific">Sphingobacterium paludis</name>
    <dbReference type="NCBI Taxonomy" id="1476465"/>
    <lineage>
        <taxon>Bacteria</taxon>
        <taxon>Pseudomonadati</taxon>
        <taxon>Bacteroidota</taxon>
        <taxon>Sphingobacteriia</taxon>
        <taxon>Sphingobacteriales</taxon>
        <taxon>Sphingobacteriaceae</taxon>
        <taxon>Sphingobacterium</taxon>
    </lineage>
</organism>
<reference evidence="3 4" key="1">
    <citation type="submission" date="2019-03" db="EMBL/GenBank/DDBJ databases">
        <title>Genomic Encyclopedia of Type Strains, Phase III (KMG-III): the genomes of soil and plant-associated and newly described type strains.</title>
        <authorList>
            <person name="Whitman W."/>
        </authorList>
    </citation>
    <scope>NUCLEOTIDE SEQUENCE [LARGE SCALE GENOMIC DNA]</scope>
    <source>
        <strain evidence="3 4">CGMCC 1.12801</strain>
    </source>
</reference>
<feature type="domain" description="Thioredoxin" evidence="2">
    <location>
        <begin position="273"/>
        <end position="412"/>
    </location>
</feature>
<name>A0A4R7CUT0_9SPHI</name>
<dbReference type="Proteomes" id="UP000294752">
    <property type="component" value="Unassembled WGS sequence"/>
</dbReference>
<dbReference type="PROSITE" id="PS51352">
    <property type="entry name" value="THIOREDOXIN_2"/>
    <property type="match status" value="1"/>
</dbReference>